<dbReference type="SUPFAM" id="SSF51445">
    <property type="entry name" value="(Trans)glycosidases"/>
    <property type="match status" value="1"/>
</dbReference>
<keyword evidence="9" id="KW-1185">Reference proteome</keyword>
<comment type="catalytic activity">
    <reaction evidence="5">
        <text>Hydrolysis of terminal, non-reducing alpha-D-galactose residues in alpha-D-galactosides, including galactose oligosaccharides, galactomannans and galactolipids.</text>
        <dbReference type="EC" id="3.2.1.22"/>
    </reaction>
</comment>
<dbReference type="HOGENOM" id="CLU_013093_3_1_4"/>
<dbReference type="Pfam" id="PF22704">
    <property type="entry name" value="CBM13-like"/>
    <property type="match status" value="2"/>
</dbReference>
<evidence type="ECO:0000256" key="2">
    <source>
        <dbReference type="ARBA" id="ARBA00022729"/>
    </source>
</evidence>
<evidence type="ECO:0000256" key="6">
    <source>
        <dbReference type="SAM" id="SignalP"/>
    </source>
</evidence>
<dbReference type="InterPro" id="IPR002241">
    <property type="entry name" value="Glyco_hydro_27"/>
</dbReference>
<dbReference type="Gene3D" id="3.20.20.70">
    <property type="entry name" value="Aldolase class I"/>
    <property type="match status" value="1"/>
</dbReference>
<evidence type="ECO:0000259" key="7">
    <source>
        <dbReference type="PROSITE" id="PS51175"/>
    </source>
</evidence>
<dbReference type="PANTHER" id="PTHR11452">
    <property type="entry name" value="ALPHA-GALACTOSIDASE/ALPHA-N-ACETYLGALACTOSAMINIDASE"/>
    <property type="match status" value="1"/>
</dbReference>
<name>F2LQI1_BURGS</name>
<dbReference type="GO" id="GO:0005975">
    <property type="term" value="P:carbohydrate metabolic process"/>
    <property type="evidence" value="ECO:0007669"/>
    <property type="project" value="InterPro"/>
</dbReference>
<dbReference type="GO" id="GO:0004557">
    <property type="term" value="F:alpha-galactosidase activity"/>
    <property type="evidence" value="ECO:0007669"/>
    <property type="project" value="UniProtKB-EC"/>
</dbReference>
<evidence type="ECO:0000256" key="5">
    <source>
        <dbReference type="RuleBase" id="RU361168"/>
    </source>
</evidence>
<comment type="similarity">
    <text evidence="1 5">Belongs to the glycosyl hydrolase 27 family.</text>
</comment>
<evidence type="ECO:0000313" key="8">
    <source>
        <dbReference type="EMBL" id="AEA64841.1"/>
    </source>
</evidence>
<sequence length="728" mass="76706">MNQDTYSMKRHIRAVFFSLPLFISALSSYHAGAASVTGAAAPGSGAAAAAQQAWPPAWPLVRQVPVPPPPMGWASWNGHGCNINEKVIHDAADYLVSSGLKSAGYVYVNVDDCWSELTRDSQGKLNGNHVSFPSGMTALGDYIHSKGLKYGIYATPGLRTCAQLNNLQNELAPGAPGNEANGNTGSLGHEALDAATFVQWGVDYLKYDWCTKGSTAAPAQVPVFAKMRDALRQAALGAGRKGYLFYSINPDSFNDAKTGRDYDWGNVADMWRTEEDISYDTGDNFTPGWSRLVGQNFEGNAFPEAQHTGRYNDPDMMLAGMGLSDEQDRSHIALWAISGAPMILGNDFTGRPPKAATLALLKNPEMIAIDQDGLGLQGVLVANPAPGVEVWAKPLMGNGRRAVLLFNNSTKDASMSVSWRELGLEPLVPGLVRDVWARANAGIGIGRFETRVPAGTSRLYVIQGADTAAVPYRPSAYQPSADLSSCGGCEPNAQVVNPATVSFDNVVSQRAGAYLQIAYQNTGSEPVDALLSVNGGPGSIVSLPPTGAAWGLGGVSVEAALKPGRNSVVLAKWHDPSAALSIQRVAVVAGPLAYQPPRAAYEAESPLNTLSGQAAVYDCASCSGGKKVGYIGQANTLSFNQIAAPKAGAYSIDILYGNGEPNGRNAQVSVNGGTPVTLALPSTGSYDTIRHVAVTVNLQAGSRNTLTISNPSDWAPDIDAIGWPTPLR</sequence>
<dbReference type="PRINTS" id="PR00740">
    <property type="entry name" value="GLHYDRLASE27"/>
</dbReference>
<dbReference type="EMBL" id="CP002600">
    <property type="protein sequence ID" value="AEA64841.1"/>
    <property type="molecule type" value="Genomic_DNA"/>
</dbReference>
<dbReference type="CDD" id="cd04081">
    <property type="entry name" value="CBM35_galactosidase-like"/>
    <property type="match status" value="1"/>
</dbReference>
<dbReference type="PROSITE" id="PS00512">
    <property type="entry name" value="ALPHA_GALACTOSIDASE"/>
    <property type="match status" value="1"/>
</dbReference>
<gene>
    <name evidence="8" type="ordered locus">bgla_2g24110</name>
</gene>
<dbReference type="SUPFAM" id="SSF51011">
    <property type="entry name" value="Glycosyl hydrolase domain"/>
    <property type="match status" value="1"/>
</dbReference>
<dbReference type="InterPro" id="IPR041233">
    <property type="entry name" value="Melibiase_C"/>
</dbReference>
<dbReference type="AlphaFoldDB" id="F2LQI1"/>
<dbReference type="InterPro" id="IPR005084">
    <property type="entry name" value="CBM6"/>
</dbReference>
<dbReference type="Pfam" id="PF16499">
    <property type="entry name" value="Melibiase_2"/>
    <property type="match status" value="1"/>
</dbReference>
<dbReference type="STRING" id="999541.bgla_2g24110"/>
<feature type="domain" description="CBM6" evidence="7">
    <location>
        <begin position="599"/>
        <end position="724"/>
    </location>
</feature>
<organism evidence="8 9">
    <name type="scientific">Burkholderia gladioli (strain BSR3)</name>
    <dbReference type="NCBI Taxonomy" id="999541"/>
    <lineage>
        <taxon>Bacteria</taxon>
        <taxon>Pseudomonadati</taxon>
        <taxon>Pseudomonadota</taxon>
        <taxon>Betaproteobacteria</taxon>
        <taxon>Burkholderiales</taxon>
        <taxon>Burkholderiaceae</taxon>
        <taxon>Burkholderia</taxon>
    </lineage>
</organism>
<dbReference type="KEGG" id="bgd:bgla_2g24110"/>
<protein>
    <recommendedName>
        <fullName evidence="5">Alpha-galactosidase</fullName>
        <ecNumber evidence="5">3.2.1.22</ecNumber>
    </recommendedName>
    <alternativeName>
        <fullName evidence="5">Melibiase</fullName>
    </alternativeName>
</protein>
<feature type="chain" id="PRO_5003281387" description="Alpha-galactosidase" evidence="6">
    <location>
        <begin position="34"/>
        <end position="728"/>
    </location>
</feature>
<dbReference type="InterPro" id="IPR008979">
    <property type="entry name" value="Galactose-bd-like_sf"/>
</dbReference>
<keyword evidence="5" id="KW-1015">Disulfide bond</keyword>
<dbReference type="GO" id="GO:0030246">
    <property type="term" value="F:carbohydrate binding"/>
    <property type="evidence" value="ECO:0007669"/>
    <property type="project" value="InterPro"/>
</dbReference>
<dbReference type="CDD" id="cd14792">
    <property type="entry name" value="GH27"/>
    <property type="match status" value="1"/>
</dbReference>
<dbReference type="Gene3D" id="2.60.120.260">
    <property type="entry name" value="Galactose-binding domain-like"/>
    <property type="match status" value="2"/>
</dbReference>
<feature type="signal peptide" evidence="6">
    <location>
        <begin position="1"/>
        <end position="33"/>
    </location>
</feature>
<dbReference type="Gene3D" id="2.60.40.1180">
    <property type="entry name" value="Golgi alpha-mannosidase II"/>
    <property type="match status" value="1"/>
</dbReference>
<dbReference type="Proteomes" id="UP000008316">
    <property type="component" value="Chromosome 2"/>
</dbReference>
<dbReference type="InterPro" id="IPR017853">
    <property type="entry name" value="GH"/>
</dbReference>
<dbReference type="eggNOG" id="COG1501">
    <property type="taxonomic scope" value="Bacteria"/>
</dbReference>
<proteinExistence type="inferred from homology"/>
<accession>F2LQI1</accession>
<dbReference type="Pfam" id="PF17801">
    <property type="entry name" value="Melibiase_C"/>
    <property type="match status" value="1"/>
</dbReference>
<keyword evidence="3 5" id="KW-0378">Hydrolase</keyword>
<dbReference type="InterPro" id="IPR013780">
    <property type="entry name" value="Glyco_hydro_b"/>
</dbReference>
<dbReference type="eggNOG" id="COG3345">
    <property type="taxonomic scope" value="Bacteria"/>
</dbReference>
<dbReference type="SUPFAM" id="SSF49785">
    <property type="entry name" value="Galactose-binding domain-like"/>
    <property type="match status" value="1"/>
</dbReference>
<evidence type="ECO:0000256" key="4">
    <source>
        <dbReference type="ARBA" id="ARBA00023295"/>
    </source>
</evidence>
<keyword evidence="4 5" id="KW-0326">Glycosidase</keyword>
<evidence type="ECO:0000256" key="1">
    <source>
        <dbReference type="ARBA" id="ARBA00009743"/>
    </source>
</evidence>
<evidence type="ECO:0000313" key="9">
    <source>
        <dbReference type="Proteomes" id="UP000008316"/>
    </source>
</evidence>
<reference evidence="8 9" key="1">
    <citation type="journal article" date="2011" name="J. Bacteriol.">
        <title>Complete genome sequence of Burkholderia gladioli BSR3.</title>
        <authorList>
            <person name="Seo Y.S."/>
            <person name="Lim J."/>
            <person name="Choi B.S."/>
            <person name="Kim H."/>
            <person name="Goo E."/>
            <person name="Lee B."/>
            <person name="Lim J.S."/>
            <person name="Choi I.Y."/>
            <person name="Moon J.S."/>
            <person name="Kim J."/>
            <person name="Hwang I."/>
        </authorList>
    </citation>
    <scope>NUCLEOTIDE SEQUENCE [LARGE SCALE GENOMIC DNA]</scope>
    <source>
        <strain evidence="8 9">BSR3</strain>
    </source>
</reference>
<dbReference type="InterPro" id="IPR013785">
    <property type="entry name" value="Aldolase_TIM"/>
</dbReference>
<keyword evidence="2 6" id="KW-0732">Signal</keyword>
<dbReference type="PANTHER" id="PTHR11452:SF75">
    <property type="entry name" value="ALPHA-GALACTOSIDASE MEL1"/>
    <property type="match status" value="1"/>
</dbReference>
<dbReference type="InterPro" id="IPR000111">
    <property type="entry name" value="Glyco_hydro_27/36_CS"/>
</dbReference>
<dbReference type="InterPro" id="IPR055240">
    <property type="entry name" value="CBM13-like"/>
</dbReference>
<dbReference type="PROSITE" id="PS51175">
    <property type="entry name" value="CBM6"/>
    <property type="match status" value="1"/>
</dbReference>
<dbReference type="EC" id="3.2.1.22" evidence="5"/>
<evidence type="ECO:0000256" key="3">
    <source>
        <dbReference type="ARBA" id="ARBA00022801"/>
    </source>
</evidence>